<sequence length="92" mass="10571">MVEITLLMNRSSNRLQRGRSRKTFWYVCAFESVLSNDDIPRASHVVYCSVVDKNHSERTAYGPFDDDGFRKISLRCMQSFRDDGSDEAIGKS</sequence>
<gene>
    <name evidence="1" type="primary">Acey_s0009.g722</name>
    <name evidence="1" type="ORF">Y032_0009g722</name>
</gene>
<evidence type="ECO:0000313" key="1">
    <source>
        <dbReference type="EMBL" id="EYC27435.1"/>
    </source>
</evidence>
<keyword evidence="2" id="KW-1185">Reference proteome</keyword>
<dbReference type="AlphaFoldDB" id="A0A016VJ34"/>
<name>A0A016VJ34_9BILA</name>
<accession>A0A016VJ34</accession>
<dbReference type="Proteomes" id="UP000024635">
    <property type="component" value="Unassembled WGS sequence"/>
</dbReference>
<comment type="caution">
    <text evidence="1">The sequence shown here is derived from an EMBL/GenBank/DDBJ whole genome shotgun (WGS) entry which is preliminary data.</text>
</comment>
<proteinExistence type="predicted"/>
<reference evidence="2" key="1">
    <citation type="journal article" date="2015" name="Nat. Genet.">
        <title>The genome and transcriptome of the zoonotic hookworm Ancylostoma ceylanicum identify infection-specific gene families.</title>
        <authorList>
            <person name="Schwarz E.M."/>
            <person name="Hu Y."/>
            <person name="Antoshechkin I."/>
            <person name="Miller M.M."/>
            <person name="Sternberg P.W."/>
            <person name="Aroian R.V."/>
        </authorList>
    </citation>
    <scope>NUCLEOTIDE SEQUENCE</scope>
    <source>
        <strain evidence="2">HY135</strain>
    </source>
</reference>
<dbReference type="EMBL" id="JARK01001345">
    <property type="protein sequence ID" value="EYC27435.1"/>
    <property type="molecule type" value="Genomic_DNA"/>
</dbReference>
<organism evidence="1 2">
    <name type="scientific">Ancylostoma ceylanicum</name>
    <dbReference type="NCBI Taxonomy" id="53326"/>
    <lineage>
        <taxon>Eukaryota</taxon>
        <taxon>Metazoa</taxon>
        <taxon>Ecdysozoa</taxon>
        <taxon>Nematoda</taxon>
        <taxon>Chromadorea</taxon>
        <taxon>Rhabditida</taxon>
        <taxon>Rhabditina</taxon>
        <taxon>Rhabditomorpha</taxon>
        <taxon>Strongyloidea</taxon>
        <taxon>Ancylostomatidae</taxon>
        <taxon>Ancylostomatinae</taxon>
        <taxon>Ancylostoma</taxon>
    </lineage>
</organism>
<evidence type="ECO:0000313" key="2">
    <source>
        <dbReference type="Proteomes" id="UP000024635"/>
    </source>
</evidence>
<protein>
    <submittedName>
        <fullName evidence="1">Uncharacterized protein</fullName>
    </submittedName>
</protein>